<feature type="domain" description="PPM-type phosphatase" evidence="3">
    <location>
        <begin position="527"/>
        <end position="743"/>
    </location>
</feature>
<keyword evidence="1" id="KW-0378">Hydrolase</keyword>
<dbReference type="Gene3D" id="3.60.40.10">
    <property type="entry name" value="PPM-type phosphatase domain"/>
    <property type="match status" value="1"/>
</dbReference>
<evidence type="ECO:0000259" key="2">
    <source>
        <dbReference type="SMART" id="SM00065"/>
    </source>
</evidence>
<reference evidence="4 5" key="1">
    <citation type="submission" date="2016-10" db="EMBL/GenBank/DDBJ databases">
        <authorList>
            <person name="Varghese N."/>
            <person name="Submissions S."/>
        </authorList>
    </citation>
    <scope>NUCLEOTIDE SEQUENCE [LARGE SCALE GENOMIC DNA]</scope>
    <source>
        <strain evidence="4 5">DSM 20586</strain>
    </source>
</reference>
<dbReference type="SMART" id="SM00331">
    <property type="entry name" value="PP2C_SIG"/>
    <property type="match status" value="1"/>
</dbReference>
<feature type="domain" description="GAF" evidence="2">
    <location>
        <begin position="177"/>
        <end position="341"/>
    </location>
</feature>
<comment type="caution">
    <text evidence="4">The sequence shown here is derived from an EMBL/GenBank/DDBJ whole genome shotgun (WGS) entry which is preliminary data.</text>
</comment>
<evidence type="ECO:0000256" key="1">
    <source>
        <dbReference type="ARBA" id="ARBA00022801"/>
    </source>
</evidence>
<dbReference type="RefSeq" id="WP_002563874.1">
    <property type="nucleotide sequence ID" value="NZ_CALJSN010000003.1"/>
</dbReference>
<evidence type="ECO:0000313" key="5">
    <source>
        <dbReference type="Proteomes" id="UP000183687"/>
    </source>
</evidence>
<dbReference type="SUPFAM" id="SSF55781">
    <property type="entry name" value="GAF domain-like"/>
    <property type="match status" value="1"/>
</dbReference>
<dbReference type="SUPFAM" id="SSF81606">
    <property type="entry name" value="PP2C-like"/>
    <property type="match status" value="1"/>
</dbReference>
<dbReference type="GO" id="GO:0016791">
    <property type="term" value="F:phosphatase activity"/>
    <property type="evidence" value="ECO:0007669"/>
    <property type="project" value="TreeGrafter"/>
</dbReference>
<protein>
    <submittedName>
        <fullName evidence="4">GAF domain-containing protein</fullName>
    </submittedName>
</protein>
<dbReference type="InterPro" id="IPR001932">
    <property type="entry name" value="PPM-type_phosphatase-like_dom"/>
</dbReference>
<dbReference type="Proteomes" id="UP000183687">
    <property type="component" value="Unassembled WGS sequence"/>
</dbReference>
<dbReference type="InterPro" id="IPR029016">
    <property type="entry name" value="GAF-like_dom_sf"/>
</dbReference>
<organism evidence="4 5">
    <name type="scientific">Atopobium minutum</name>
    <dbReference type="NCBI Taxonomy" id="1381"/>
    <lineage>
        <taxon>Bacteria</taxon>
        <taxon>Bacillati</taxon>
        <taxon>Actinomycetota</taxon>
        <taxon>Coriobacteriia</taxon>
        <taxon>Coriobacteriales</taxon>
        <taxon>Atopobiaceae</taxon>
        <taxon>Atopobium</taxon>
    </lineage>
</organism>
<dbReference type="Gene3D" id="3.30.450.40">
    <property type="match status" value="1"/>
</dbReference>
<dbReference type="InterPro" id="IPR036457">
    <property type="entry name" value="PPM-type-like_dom_sf"/>
</dbReference>
<gene>
    <name evidence="4" type="ORF">SAMN04489746_1620</name>
</gene>
<proteinExistence type="predicted"/>
<evidence type="ECO:0000313" key="4">
    <source>
        <dbReference type="EMBL" id="SEC30093.1"/>
    </source>
</evidence>
<dbReference type="InterPro" id="IPR003018">
    <property type="entry name" value="GAF"/>
</dbReference>
<dbReference type="InterPro" id="IPR052016">
    <property type="entry name" value="Bact_Sigma-Reg"/>
</dbReference>
<dbReference type="SUPFAM" id="SSF55785">
    <property type="entry name" value="PYP-like sensor domain (PAS domain)"/>
    <property type="match status" value="1"/>
</dbReference>
<name>A0AB38A8K7_9ACTN</name>
<evidence type="ECO:0000259" key="3">
    <source>
        <dbReference type="SMART" id="SM00331"/>
    </source>
</evidence>
<dbReference type="EMBL" id="FNSH01000002">
    <property type="protein sequence ID" value="SEC30093.1"/>
    <property type="molecule type" value="Genomic_DNA"/>
</dbReference>
<dbReference type="AlphaFoldDB" id="A0AB38A8K7"/>
<dbReference type="Pfam" id="PF07228">
    <property type="entry name" value="SpoIIE"/>
    <property type="match status" value="1"/>
</dbReference>
<dbReference type="SMART" id="SM00065">
    <property type="entry name" value="GAF"/>
    <property type="match status" value="1"/>
</dbReference>
<dbReference type="Pfam" id="PF01590">
    <property type="entry name" value="GAF"/>
    <property type="match status" value="1"/>
</dbReference>
<dbReference type="Gene3D" id="3.30.450.20">
    <property type="entry name" value="PAS domain"/>
    <property type="match status" value="1"/>
</dbReference>
<dbReference type="InterPro" id="IPR035965">
    <property type="entry name" value="PAS-like_dom_sf"/>
</dbReference>
<accession>A0AB38A8K7</accession>
<dbReference type="PANTHER" id="PTHR43156">
    <property type="entry name" value="STAGE II SPORULATION PROTEIN E-RELATED"/>
    <property type="match status" value="1"/>
</dbReference>
<dbReference type="PANTHER" id="PTHR43156:SF2">
    <property type="entry name" value="STAGE II SPORULATION PROTEIN E"/>
    <property type="match status" value="1"/>
</dbReference>
<sequence length="748" mass="81326">MSEDFQTDSYPSTSIERAYSVGSGITAPATLARLLDITSNGVIVFSSTGIVLFSNERAVHMLGVRSLIGHRIDEFIYPAQSLGSQVATTAFVPPFATDGSTCAVVASHSNGTDVFLSVRCDEISAPGENYVLIMEPASLLAGSLNEQSDELVSELRGANRRLSGVLNIVLETLDWSDVATLFTNVLEQLRDTMEATGTLLYLAESDGLVLRGTTASMEISRVPKYLSLGEGMEVHAIAAGKAIRVQLLSPEKEDLRAQRFDTRRVLNEETNETFSIPAKALFPFTSSILVPVWFAERVIALIVVGWERSRSLRRDDARLLDSVAQYLSVQLMGALTDLRTQRRAQLDGFVAQLHDRISNQDNFTATDVEDMLKNACEQLEARFVPLKVAEDGTLQFYHAGDVSRHSKDIPVDAAQLCDLGTTDEVLVRLLANTVAGRELSAWLEACGVESQGAFVYLGTLAQKTWAYLALRPHESEPLDDIELAFLRTVSTTLKDGLVSAKARTNDKRIAQALQLGMRNELQQVEGIAADGIYSSATADAFVGGDFYDLIRLPGRRACVILGDVSGHGVEAASVSAAVKTALGAYAWQGLNPARMVRTLNRFLLGFSRLETFATLFVGVIDLAHGKLTYCSAGHPPALLVRSDKQTLDVLDVQSGVVGAFEEMSYRDGQVTITQGDTLLLYTDGVTEARNPQGVFFGERNLREAALREAAQGSEGMLGRLLETLDRYTARSLEDDVAMVELTFTQIGA</sequence>